<dbReference type="AlphaFoldDB" id="A0A9X9ML13"/>
<proteinExistence type="predicted"/>
<keyword evidence="2" id="KW-1185">Reference proteome</keyword>
<evidence type="ECO:0000313" key="1">
    <source>
        <dbReference type="EMBL" id="VDB91109.1"/>
    </source>
</evidence>
<evidence type="ECO:0000313" key="2">
    <source>
        <dbReference type="Proteomes" id="UP000324639"/>
    </source>
</evidence>
<sequence length="44" mass="5038">MSRGSIAAFATTIHFDHKECATLVYVKSSNLNRRQRQDGHTYLI</sequence>
<reference evidence="1 2" key="1">
    <citation type="submission" date="2018-08" db="EMBL/GenBank/DDBJ databases">
        <authorList>
            <person name="Muller C M."/>
        </authorList>
    </citation>
    <scope>NUCLEOTIDE SEQUENCE [LARGE SCALE GENOMIC DNA]</scope>
</reference>
<dbReference type="EMBL" id="LR026991">
    <property type="protein sequence ID" value="VDB91109.1"/>
    <property type="molecule type" value="Genomic_DNA"/>
</dbReference>
<name>A0A9X9ML13_BLUGR</name>
<accession>A0A9X9ML13</accession>
<organism evidence="1 2">
    <name type="scientific">Blumeria graminis f. sp. tritici</name>
    <dbReference type="NCBI Taxonomy" id="62690"/>
    <lineage>
        <taxon>Eukaryota</taxon>
        <taxon>Fungi</taxon>
        <taxon>Dikarya</taxon>
        <taxon>Ascomycota</taxon>
        <taxon>Pezizomycotina</taxon>
        <taxon>Leotiomycetes</taxon>
        <taxon>Erysiphales</taxon>
        <taxon>Erysiphaceae</taxon>
        <taxon>Blumeria</taxon>
    </lineage>
</organism>
<dbReference type="Proteomes" id="UP000324639">
    <property type="component" value="Chromosome Bgt_-08"/>
</dbReference>
<gene>
    <name evidence="1" type="ORF">BGT96224V316_LOCUS6091</name>
</gene>
<protein>
    <submittedName>
        <fullName evidence="1">Bgt-2221</fullName>
    </submittedName>
</protein>